<dbReference type="AlphaFoldDB" id="A0A2Z2MFT5"/>
<feature type="transmembrane region" description="Helical" evidence="1">
    <location>
        <begin position="100"/>
        <end position="117"/>
    </location>
</feature>
<feature type="transmembrane region" description="Helical" evidence="1">
    <location>
        <begin position="123"/>
        <end position="140"/>
    </location>
</feature>
<dbReference type="RefSeq" id="WP_088858842.1">
    <property type="nucleotide sequence ID" value="NZ_CP014862.1"/>
</dbReference>
<feature type="transmembrane region" description="Helical" evidence="1">
    <location>
        <begin position="337"/>
        <end position="357"/>
    </location>
</feature>
<evidence type="ECO:0000313" key="2">
    <source>
        <dbReference type="EMBL" id="ASJ03585.1"/>
    </source>
</evidence>
<keyword evidence="1" id="KW-0472">Membrane</keyword>
<keyword evidence="1" id="KW-1133">Transmembrane helix</keyword>
<evidence type="ECO:0000256" key="1">
    <source>
        <dbReference type="SAM" id="Phobius"/>
    </source>
</evidence>
<dbReference type="KEGG" id="tprf:A3L09_10115"/>
<protein>
    <submittedName>
        <fullName evidence="2">Uncharacterized protein</fullName>
    </submittedName>
</protein>
<feature type="transmembrane region" description="Helical" evidence="1">
    <location>
        <begin position="273"/>
        <end position="298"/>
    </location>
</feature>
<feature type="transmembrane region" description="Helical" evidence="1">
    <location>
        <begin position="369"/>
        <end position="390"/>
    </location>
</feature>
<sequence length="533" mass="60807">MKKLLIVGVMCLFITLSAYLNLTYEITSGGFPGKVVTFIYTNFQNYHYSFSLVDKGSVVILTVLSELLSESPEHILLFPFGIFFTSLGYYVLFKEIFNSTKIGFFFLVYALIGGLASGDQIGAYAGAWVFILLALFILFLYKYTLDSENHKFVVIVYFLYVGLFMYWHTPEAIALFFFTSLVVVLIIVSLMTKMDHKKEINGKYIFVYISMLVTTLSFKELLFTKGGYISQISLSTFVRSYTDWIHLVAVRLRLINVNTKLSNSFYYTPSSKLATVSTVADSILILFIIFPVIVSYIVDIKILISKDYSFTRLLVLKWSLISTQVLLTIFYGLTGGAGPGITTTLFPIASVISILEIKHYLKWEMFKNLLTLYLAVLLILNTLGVVYPVVDKVEHPGLKYIDLATSAYWFSEKLSAKEIASKGVLTDFKTATKVSTLLAKRNIQFNYICFTPEYYQVLSGDYHKIKKFSDSGSLKEFRYVLVDIKYIKKPVEVDQGWIPLKPIATIMGKLNFNHNLNKIYDNRLIVMYHHINC</sequence>
<feature type="transmembrane region" description="Helical" evidence="1">
    <location>
        <begin position="204"/>
        <end position="223"/>
    </location>
</feature>
<feature type="transmembrane region" description="Helical" evidence="1">
    <location>
        <begin position="310"/>
        <end position="331"/>
    </location>
</feature>
<keyword evidence="1" id="KW-0812">Transmembrane</keyword>
<dbReference type="EMBL" id="CP014862">
    <property type="protein sequence ID" value="ASJ03585.1"/>
    <property type="molecule type" value="Genomic_DNA"/>
</dbReference>
<reference evidence="2 3" key="1">
    <citation type="submission" date="2016-03" db="EMBL/GenBank/DDBJ databases">
        <title>Complete genome sequence of Thermococcus profundus strain DT5432.</title>
        <authorList>
            <person name="Oger P.M."/>
        </authorList>
    </citation>
    <scope>NUCLEOTIDE SEQUENCE [LARGE SCALE GENOMIC DNA]</scope>
    <source>
        <strain evidence="2 3">DT 5432</strain>
    </source>
</reference>
<proteinExistence type="predicted"/>
<evidence type="ECO:0000313" key="3">
    <source>
        <dbReference type="Proteomes" id="UP000250179"/>
    </source>
</evidence>
<name>A0A2Z2MFT5_THEPR</name>
<dbReference type="Proteomes" id="UP000250179">
    <property type="component" value="Chromosome"/>
</dbReference>
<organism evidence="2 3">
    <name type="scientific">Thermococcus profundus</name>
    <dbReference type="NCBI Taxonomy" id="49899"/>
    <lineage>
        <taxon>Archaea</taxon>
        <taxon>Methanobacteriati</taxon>
        <taxon>Methanobacteriota</taxon>
        <taxon>Thermococci</taxon>
        <taxon>Thermococcales</taxon>
        <taxon>Thermococcaceae</taxon>
        <taxon>Thermococcus</taxon>
    </lineage>
</organism>
<dbReference type="GeneID" id="33320773"/>
<keyword evidence="3" id="KW-1185">Reference proteome</keyword>
<feature type="transmembrane region" description="Helical" evidence="1">
    <location>
        <begin position="75"/>
        <end position="93"/>
    </location>
</feature>
<gene>
    <name evidence="2" type="ORF">A3L09_10115</name>
</gene>
<accession>A0A2Z2MFT5</accession>
<feature type="transmembrane region" description="Helical" evidence="1">
    <location>
        <begin position="152"/>
        <end position="167"/>
    </location>
</feature>
<feature type="transmembrane region" description="Helical" evidence="1">
    <location>
        <begin position="173"/>
        <end position="192"/>
    </location>
</feature>